<reference evidence="4" key="1">
    <citation type="submission" date="2023-02" db="EMBL/GenBank/DDBJ databases">
        <title>Genome of toxic invasive species Heracleum sosnowskyi carries increased number of genes despite the absence of recent whole-genome duplications.</title>
        <authorList>
            <person name="Schelkunov M."/>
            <person name="Shtratnikova V."/>
            <person name="Makarenko M."/>
            <person name="Klepikova A."/>
            <person name="Omelchenko D."/>
            <person name="Novikova G."/>
            <person name="Obukhova E."/>
            <person name="Bogdanov V."/>
            <person name="Penin A."/>
            <person name="Logacheva M."/>
        </authorList>
    </citation>
    <scope>NUCLEOTIDE SEQUENCE</scope>
    <source>
        <strain evidence="4">Hsosn_3</strain>
        <tissue evidence="4">Leaf</tissue>
    </source>
</reference>
<proteinExistence type="inferred from homology"/>
<dbReference type="Proteomes" id="UP001237642">
    <property type="component" value="Unassembled WGS sequence"/>
</dbReference>
<dbReference type="InterPro" id="IPR027417">
    <property type="entry name" value="P-loop_NTPase"/>
</dbReference>
<reference evidence="4" key="2">
    <citation type="submission" date="2023-05" db="EMBL/GenBank/DDBJ databases">
        <authorList>
            <person name="Schelkunov M.I."/>
        </authorList>
    </citation>
    <scope>NUCLEOTIDE SEQUENCE</scope>
    <source>
        <strain evidence="4">Hsosn_3</strain>
        <tissue evidence="4">Leaf</tissue>
    </source>
</reference>
<dbReference type="PANTHER" id="PTHR47968:SF35">
    <property type="entry name" value="KINESIN-LIKE PROTEIN KIN-7D, MITOCHONDRIAL ISOFORM X1"/>
    <property type="match status" value="1"/>
</dbReference>
<feature type="domain" description="Kinesin motor" evidence="3">
    <location>
        <begin position="1"/>
        <end position="162"/>
    </location>
</feature>
<accession>A0AAD8JHS8</accession>
<evidence type="ECO:0000259" key="3">
    <source>
        <dbReference type="PROSITE" id="PS50067"/>
    </source>
</evidence>
<name>A0AAD8JHS8_9APIA</name>
<dbReference type="InterPro" id="IPR036961">
    <property type="entry name" value="Kinesin_motor_dom_sf"/>
</dbReference>
<keyword evidence="1" id="KW-0505">Motor protein</keyword>
<dbReference type="GO" id="GO:0005524">
    <property type="term" value="F:ATP binding"/>
    <property type="evidence" value="ECO:0007669"/>
    <property type="project" value="InterPro"/>
</dbReference>
<dbReference type="EMBL" id="JAUIZM010000001">
    <property type="protein sequence ID" value="KAK1404780.1"/>
    <property type="molecule type" value="Genomic_DNA"/>
</dbReference>
<comment type="caution">
    <text evidence="2">Lacks conserved residue(s) required for the propagation of feature annotation.</text>
</comment>
<dbReference type="SUPFAM" id="SSF52540">
    <property type="entry name" value="P-loop containing nucleoside triphosphate hydrolases"/>
    <property type="match status" value="1"/>
</dbReference>
<comment type="caution">
    <text evidence="4">The sequence shown here is derived from an EMBL/GenBank/DDBJ whole genome shotgun (WGS) entry which is preliminary data.</text>
</comment>
<dbReference type="GO" id="GO:0007018">
    <property type="term" value="P:microtubule-based movement"/>
    <property type="evidence" value="ECO:0007669"/>
    <property type="project" value="InterPro"/>
</dbReference>
<organism evidence="4 5">
    <name type="scientific">Heracleum sosnowskyi</name>
    <dbReference type="NCBI Taxonomy" id="360622"/>
    <lineage>
        <taxon>Eukaryota</taxon>
        <taxon>Viridiplantae</taxon>
        <taxon>Streptophyta</taxon>
        <taxon>Embryophyta</taxon>
        <taxon>Tracheophyta</taxon>
        <taxon>Spermatophyta</taxon>
        <taxon>Magnoliopsida</taxon>
        <taxon>eudicotyledons</taxon>
        <taxon>Gunneridae</taxon>
        <taxon>Pentapetalae</taxon>
        <taxon>asterids</taxon>
        <taxon>campanulids</taxon>
        <taxon>Apiales</taxon>
        <taxon>Apiaceae</taxon>
        <taxon>Apioideae</taxon>
        <taxon>apioid superclade</taxon>
        <taxon>Tordylieae</taxon>
        <taxon>Tordyliinae</taxon>
        <taxon>Heracleum</taxon>
    </lineage>
</organism>
<evidence type="ECO:0000256" key="2">
    <source>
        <dbReference type="PROSITE-ProRule" id="PRU00283"/>
    </source>
</evidence>
<dbReference type="InterPro" id="IPR027640">
    <property type="entry name" value="Kinesin-like_fam"/>
</dbReference>
<dbReference type="PANTHER" id="PTHR47968">
    <property type="entry name" value="CENTROMERE PROTEIN E"/>
    <property type="match status" value="1"/>
</dbReference>
<comment type="similarity">
    <text evidence="2">Belongs to the TRAFAC class myosin-kinesin ATPase superfamily. Kinesin family.</text>
</comment>
<protein>
    <recommendedName>
        <fullName evidence="3">Kinesin motor domain-containing protein</fullName>
    </recommendedName>
</protein>
<dbReference type="GO" id="GO:0008017">
    <property type="term" value="F:microtubule binding"/>
    <property type="evidence" value="ECO:0007669"/>
    <property type="project" value="InterPro"/>
</dbReference>
<keyword evidence="5" id="KW-1185">Reference proteome</keyword>
<evidence type="ECO:0000256" key="1">
    <source>
        <dbReference type="ARBA" id="ARBA00023175"/>
    </source>
</evidence>
<evidence type="ECO:0000313" key="5">
    <source>
        <dbReference type="Proteomes" id="UP001237642"/>
    </source>
</evidence>
<dbReference type="Gene3D" id="3.40.850.10">
    <property type="entry name" value="Kinesin motor domain"/>
    <property type="match status" value="1"/>
</dbReference>
<sequence length="162" mass="18518">MVERVQQESVDEAERNIFLVNYVDYSFDDFGGRQPPIYPSLSTVWGSLARIKGTYVEGIKEEVVLSPRHALSFIAAGEDHRHVGSNNFNLFTSRSHTIFTLVAKYLVPTIRSIPTNGSTKLTCIHLLTGIKAYSKIFWLMDQQDLFTFIFFLLLMSKKMMCI</sequence>
<dbReference type="GO" id="GO:0003777">
    <property type="term" value="F:microtubule motor activity"/>
    <property type="evidence" value="ECO:0007669"/>
    <property type="project" value="InterPro"/>
</dbReference>
<dbReference type="AlphaFoldDB" id="A0AAD8JHS8"/>
<dbReference type="InterPro" id="IPR001752">
    <property type="entry name" value="Kinesin_motor_dom"/>
</dbReference>
<gene>
    <name evidence="4" type="ORF">POM88_004385</name>
</gene>
<dbReference type="Pfam" id="PF00225">
    <property type="entry name" value="Kinesin"/>
    <property type="match status" value="1"/>
</dbReference>
<evidence type="ECO:0000313" key="4">
    <source>
        <dbReference type="EMBL" id="KAK1404780.1"/>
    </source>
</evidence>
<dbReference type="PROSITE" id="PS50067">
    <property type="entry name" value="KINESIN_MOTOR_2"/>
    <property type="match status" value="1"/>
</dbReference>